<dbReference type="AlphaFoldDB" id="A0A086SZ16"/>
<keyword evidence="9" id="KW-1185">Reference proteome</keyword>
<comment type="subcellular location">
    <subcellularLocation>
        <location evidence="1">Nucleus</location>
    </subcellularLocation>
</comment>
<reference evidence="9" key="1">
    <citation type="journal article" date="2014" name="Genome Announc.">
        <title>Genome sequence and annotation of Acremonium chrysogenum, producer of the beta-lactam antibiotic cephalosporin C.</title>
        <authorList>
            <person name="Terfehr D."/>
            <person name="Dahlmann T.A."/>
            <person name="Specht T."/>
            <person name="Zadra I."/>
            <person name="Kuernsteiner H."/>
            <person name="Kueck U."/>
        </authorList>
    </citation>
    <scope>NUCLEOTIDE SEQUENCE [LARGE SCALE GENOMIC DNA]</scope>
    <source>
        <strain evidence="9">ATCC 11550 / CBS 779.69 / DSM 880 / IAM 14645 / JCM 23072 / IMI 49137</strain>
    </source>
</reference>
<comment type="caution">
    <text evidence="8">The sequence shown here is derived from an EMBL/GenBank/DDBJ whole genome shotgun (WGS) entry which is preliminary data.</text>
</comment>
<dbReference type="EMBL" id="JPKY01000096">
    <property type="protein sequence ID" value="KFH42348.1"/>
    <property type="molecule type" value="Genomic_DNA"/>
</dbReference>
<evidence type="ECO:0000256" key="1">
    <source>
        <dbReference type="ARBA" id="ARBA00004123"/>
    </source>
</evidence>
<dbReference type="InterPro" id="IPR038846">
    <property type="entry name" value="RPC9"/>
</dbReference>
<dbReference type="GO" id="GO:0006384">
    <property type="term" value="P:transcription initiation at RNA polymerase III promoter"/>
    <property type="evidence" value="ECO:0007669"/>
    <property type="project" value="InterPro"/>
</dbReference>
<dbReference type="Pfam" id="PF03874">
    <property type="entry name" value="RNA_pol_Rpb4"/>
    <property type="match status" value="1"/>
</dbReference>
<evidence type="ECO:0000256" key="7">
    <source>
        <dbReference type="SAM" id="MobiDB-lite"/>
    </source>
</evidence>
<dbReference type="Proteomes" id="UP000029964">
    <property type="component" value="Unassembled WGS sequence"/>
</dbReference>
<evidence type="ECO:0000313" key="8">
    <source>
        <dbReference type="EMBL" id="KFH42348.1"/>
    </source>
</evidence>
<proteinExistence type="inferred from homology"/>
<protein>
    <recommendedName>
        <fullName evidence="3">DNA-directed RNA polymerase III subunit RPC9</fullName>
    </recommendedName>
</protein>
<dbReference type="STRING" id="857340.A0A086SZ16"/>
<evidence type="ECO:0000256" key="5">
    <source>
        <dbReference type="ARBA" id="ARBA00023163"/>
    </source>
</evidence>
<dbReference type="SUPFAM" id="SSF47819">
    <property type="entry name" value="HRDC-like"/>
    <property type="match status" value="1"/>
</dbReference>
<evidence type="ECO:0000256" key="3">
    <source>
        <dbReference type="ARBA" id="ARBA00016672"/>
    </source>
</evidence>
<keyword evidence="4 8" id="KW-0240">DNA-directed RNA polymerase</keyword>
<dbReference type="InterPro" id="IPR005574">
    <property type="entry name" value="Rpb4/RPC9"/>
</dbReference>
<keyword evidence="6" id="KW-0539">Nucleus</keyword>
<dbReference type="GO" id="GO:0005666">
    <property type="term" value="C:RNA polymerase III complex"/>
    <property type="evidence" value="ECO:0007669"/>
    <property type="project" value="InterPro"/>
</dbReference>
<feature type="region of interest" description="Disordered" evidence="7">
    <location>
        <begin position="133"/>
        <end position="164"/>
    </location>
</feature>
<dbReference type="InterPro" id="IPR010997">
    <property type="entry name" value="HRDC-like_sf"/>
</dbReference>
<dbReference type="PANTHER" id="PTHR15561">
    <property type="entry name" value="CALCITONIN GENE-RELATED PEPTIDE-RECEPTOR COMPONENT PROTEIN"/>
    <property type="match status" value="1"/>
</dbReference>
<evidence type="ECO:0000313" key="9">
    <source>
        <dbReference type="Proteomes" id="UP000029964"/>
    </source>
</evidence>
<dbReference type="PANTHER" id="PTHR15561:SF0">
    <property type="entry name" value="DNA-DIRECTED RNA POLYMERASE III SUBUNIT RPC9"/>
    <property type="match status" value="1"/>
</dbReference>
<comment type="similarity">
    <text evidence="2">Belongs to the eukaryotic RPC9 RNA polymerase subunit family.</text>
</comment>
<organism evidence="8 9">
    <name type="scientific">Hapsidospora chrysogenum (strain ATCC 11550 / CBS 779.69 / DSM 880 / IAM 14645 / JCM 23072 / IMI 49137)</name>
    <name type="common">Acremonium chrysogenum</name>
    <dbReference type="NCBI Taxonomy" id="857340"/>
    <lineage>
        <taxon>Eukaryota</taxon>
        <taxon>Fungi</taxon>
        <taxon>Dikarya</taxon>
        <taxon>Ascomycota</taxon>
        <taxon>Pezizomycotina</taxon>
        <taxon>Sordariomycetes</taxon>
        <taxon>Hypocreomycetidae</taxon>
        <taxon>Hypocreales</taxon>
        <taxon>Bionectriaceae</taxon>
        <taxon>Hapsidospora</taxon>
    </lineage>
</organism>
<dbReference type="OrthoDB" id="1746530at2759"/>
<dbReference type="InterPro" id="IPR038324">
    <property type="entry name" value="Rpb4/RPC9_sf"/>
</dbReference>
<dbReference type="HOGENOM" id="CLU_092529_3_1_1"/>
<evidence type="ECO:0000256" key="6">
    <source>
        <dbReference type="ARBA" id="ARBA00023242"/>
    </source>
</evidence>
<keyword evidence="5" id="KW-0804">Transcription</keyword>
<gene>
    <name evidence="8" type="ORF">ACRE_069160</name>
</gene>
<evidence type="ECO:0000256" key="4">
    <source>
        <dbReference type="ARBA" id="ARBA00022478"/>
    </source>
</evidence>
<sequence length="164" mass="18163">MKILESQSAVLTNFEVYEHLVDCKKRSKKTRQRLGPDNYESIVKGVKAWLETPPGPLSQKPITYTSSSIPTLFARLRPYDLSKGELSMILNLRPASVPALDTIIEDMGERFTEEQHEEIIAIIVEVLGRFEPAEEAEGEKGARENGGDVTMNEADQDGDGNAAS</sequence>
<name>A0A086SZ16_HAPC1</name>
<dbReference type="GO" id="GO:0000166">
    <property type="term" value="F:nucleotide binding"/>
    <property type="evidence" value="ECO:0007669"/>
    <property type="project" value="InterPro"/>
</dbReference>
<evidence type="ECO:0000256" key="2">
    <source>
        <dbReference type="ARBA" id="ARBA00006898"/>
    </source>
</evidence>
<accession>A0A086SZ16</accession>
<dbReference type="Gene3D" id="1.20.1250.40">
    <property type="match status" value="1"/>
</dbReference>